<feature type="compositionally biased region" description="Low complexity" evidence="4">
    <location>
        <begin position="350"/>
        <end position="363"/>
    </location>
</feature>
<feature type="compositionally biased region" description="Low complexity" evidence="4">
    <location>
        <begin position="996"/>
        <end position="1008"/>
    </location>
</feature>
<proteinExistence type="predicted"/>
<evidence type="ECO:0000256" key="2">
    <source>
        <dbReference type="ARBA" id="ARBA00023242"/>
    </source>
</evidence>
<dbReference type="EMBL" id="JAGFBS010000006">
    <property type="protein sequence ID" value="KAG6378723.1"/>
    <property type="molecule type" value="Genomic_DNA"/>
</dbReference>
<dbReference type="GO" id="GO:0006397">
    <property type="term" value="P:mRNA processing"/>
    <property type="evidence" value="ECO:0007669"/>
    <property type="project" value="InterPro"/>
</dbReference>
<feature type="compositionally biased region" description="Polar residues" evidence="4">
    <location>
        <begin position="373"/>
        <end position="389"/>
    </location>
</feature>
<feature type="region of interest" description="Disordered" evidence="4">
    <location>
        <begin position="222"/>
        <end position="305"/>
    </location>
</feature>
<feature type="compositionally biased region" description="Polar residues" evidence="4">
    <location>
        <begin position="397"/>
        <end position="408"/>
    </location>
</feature>
<evidence type="ECO:0000256" key="4">
    <source>
        <dbReference type="SAM" id="MobiDB-lite"/>
    </source>
</evidence>
<feature type="compositionally biased region" description="Low complexity" evidence="4">
    <location>
        <begin position="409"/>
        <end position="420"/>
    </location>
</feature>
<dbReference type="OrthoDB" id="205166at2759"/>
<feature type="compositionally biased region" description="Low complexity" evidence="4">
    <location>
        <begin position="37"/>
        <end position="47"/>
    </location>
</feature>
<feature type="coiled-coil region" evidence="3">
    <location>
        <begin position="187"/>
        <end position="214"/>
    </location>
</feature>
<feature type="region of interest" description="Disordered" evidence="4">
    <location>
        <begin position="885"/>
        <end position="1008"/>
    </location>
</feature>
<name>A0A8I3ACT7_9AGAM</name>
<evidence type="ECO:0000256" key="3">
    <source>
        <dbReference type="SAM" id="Coils"/>
    </source>
</evidence>
<organism evidence="5 6">
    <name type="scientific">Boletus reticuloceps</name>
    <dbReference type="NCBI Taxonomy" id="495285"/>
    <lineage>
        <taxon>Eukaryota</taxon>
        <taxon>Fungi</taxon>
        <taxon>Dikarya</taxon>
        <taxon>Basidiomycota</taxon>
        <taxon>Agaricomycotina</taxon>
        <taxon>Agaricomycetes</taxon>
        <taxon>Agaricomycetidae</taxon>
        <taxon>Boletales</taxon>
        <taxon>Boletineae</taxon>
        <taxon>Boletaceae</taxon>
        <taxon>Boletoideae</taxon>
        <taxon>Boletus</taxon>
    </lineage>
</organism>
<accession>A0A8I3ACT7</accession>
<dbReference type="InterPro" id="IPR008501">
    <property type="entry name" value="THOC7/Mft1"/>
</dbReference>
<feature type="compositionally biased region" description="Acidic residues" evidence="4">
    <location>
        <begin position="964"/>
        <end position="974"/>
    </location>
</feature>
<feature type="compositionally biased region" description="Low complexity" evidence="4">
    <location>
        <begin position="248"/>
        <end position="275"/>
    </location>
</feature>
<evidence type="ECO:0000313" key="5">
    <source>
        <dbReference type="EMBL" id="KAG6378723.1"/>
    </source>
</evidence>
<dbReference type="Proteomes" id="UP000683000">
    <property type="component" value="Unassembled WGS sequence"/>
</dbReference>
<keyword evidence="3" id="KW-0175">Coiled coil</keyword>
<sequence length="1008" mass="109837">MAHPLFSLAVYLSAVSHPSLDAPPSQFSPPPRPRYTSISGPSSPSIPHRTFIPPSLTPGRQQARIWDKSVAQRPRTSHSMTSPSLTPRRPSLYGDYISSPPPPPLPQKPQALLKPLTNPLPPIPPKPLALAIAPASRIPLYPTSIPLPVVGPGPSPPPPEPIAFEVMSTPDKKDFELALTLSASEARKREQELIAQEEEELARALEESRLLSDSIYTLDAQSSTSSTYLKPPSATKASAHPPEGESWLHLITPTSSISSSLSDDLPSSHSSASQDMSDDDPSDPSRGANDVQTPHTARDASPTPPLYANVVSSLIRTPLPSPSHSAVAPISPSATSFAHLQNDPISDRVPTSPSLSLTLSSSSEQLPVPSFISRPSWSSASSENGTSAGHSLGSDLVPTSSGYKSPTHLSPSPDLSPAPLTNLDPLDERAEGEADTEPGPSTRPAIPLSANQYVEREMLMGVSLGFNLPVISTELLSMTNAMPNVITLPYGKAPVFHFQAPGWRKLLKLMARLSATRVEPTIEAISVAKHDLKLRTVIQFVKIHHSASEWRTVLYLTTDHPVPSNLPNSYKYTNGDVNVLPYSYALSPLPTLLRDGPESSMVKYYVVPSTPSTPYPNLPINFPNLAMYLQSAVQDSRRAANDSSSGLRKLAQYIDSCYQTDSERVAPIDPEVVSKRGVGDAIIHTRITNDERALRRVVKKFHSYASLAHTPLVSPVGHGGSVDDAREALLVELASFELALKKSLMICEAESRQVEEYQRERQRIEQEHDLLRNQISELKVALEYAQMERRRKMEYDSITEKINTLPSRDELERYVFCGLSLPHHGILRRVASRSILALENDMSAIFSEHETQERIIRGQKFALDNIVLDLSSLRLMGKDKENTVSRFASPVPTPVAESIDLDEGVQGSSVDDEKHVEGNESGEVAEKEDGEDVESLDAPLSLKLNASIKDAASHSGTPLSPQREDDDIEMGEVAEDPKQIKTKKKVREELEEGEASDSSSALSDPPDE</sequence>
<feature type="coiled-coil region" evidence="3">
    <location>
        <begin position="747"/>
        <end position="781"/>
    </location>
</feature>
<evidence type="ECO:0000313" key="6">
    <source>
        <dbReference type="Proteomes" id="UP000683000"/>
    </source>
</evidence>
<dbReference type="AlphaFoldDB" id="A0A8I3ACT7"/>
<keyword evidence="6" id="KW-1185">Reference proteome</keyword>
<comment type="subcellular location">
    <subcellularLocation>
        <location evidence="1">Nucleus</location>
    </subcellularLocation>
</comment>
<reference evidence="5" key="1">
    <citation type="submission" date="2021-03" db="EMBL/GenBank/DDBJ databases">
        <title>Evolutionary innovations through gain and loss of genes in the ectomycorrhizal Boletales.</title>
        <authorList>
            <person name="Wu G."/>
            <person name="Miyauchi S."/>
            <person name="Morin E."/>
            <person name="Yang Z.-L."/>
            <person name="Xu J."/>
            <person name="Martin F.M."/>
        </authorList>
    </citation>
    <scope>NUCLEOTIDE SEQUENCE</scope>
    <source>
        <strain evidence="5">BR01</strain>
    </source>
</reference>
<protein>
    <submittedName>
        <fullName evidence="5">Tho complex subunit 7-domain-containing protein</fullName>
    </submittedName>
</protein>
<feature type="compositionally biased region" description="Acidic residues" evidence="4">
    <location>
        <begin position="926"/>
        <end position="935"/>
    </location>
</feature>
<dbReference type="Pfam" id="PF05615">
    <property type="entry name" value="THOC7"/>
    <property type="match status" value="1"/>
</dbReference>
<comment type="caution">
    <text evidence="5">The sequence shown here is derived from an EMBL/GenBank/DDBJ whole genome shotgun (WGS) entry which is preliminary data.</text>
</comment>
<evidence type="ECO:0000256" key="1">
    <source>
        <dbReference type="ARBA" id="ARBA00004123"/>
    </source>
</evidence>
<feature type="region of interest" description="Disordered" evidence="4">
    <location>
        <begin position="343"/>
        <end position="446"/>
    </location>
</feature>
<dbReference type="GO" id="GO:0000445">
    <property type="term" value="C:THO complex part of transcription export complex"/>
    <property type="evidence" value="ECO:0007669"/>
    <property type="project" value="InterPro"/>
</dbReference>
<feature type="region of interest" description="Disordered" evidence="4">
    <location>
        <begin position="19"/>
        <end position="110"/>
    </location>
</feature>
<gene>
    <name evidence="5" type="ORF">JVT61DRAFT_12996</name>
</gene>
<keyword evidence="2" id="KW-0539">Nucleus</keyword>